<reference evidence="11" key="1">
    <citation type="submission" date="2018-06" db="EMBL/GenBank/DDBJ databases">
        <authorList>
            <person name="Zhirakovskaya E."/>
        </authorList>
    </citation>
    <scope>NUCLEOTIDE SEQUENCE</scope>
</reference>
<dbReference type="NCBIfam" id="TIGR00150">
    <property type="entry name" value="T6A_YjeE"/>
    <property type="match status" value="1"/>
</dbReference>
<sequence>MSDRQQTNRLVLGLRNLQQTAALGRFLGEQAGAGDVILLRGPLGAGKTTLAQSIAAGLGVPDECYVTSPSFNLMNEYTGRLTLYHLDCYRLGNEYDVEDSGLMDYIVADGLTVVEWPDRLGSLTPKERLEIDFQSSGEEERTLILTPYGRTWHDRLRLIETACADSFVIKQREV</sequence>
<dbReference type="InterPro" id="IPR027417">
    <property type="entry name" value="P-loop_NTPase"/>
</dbReference>
<dbReference type="InterPro" id="IPR003442">
    <property type="entry name" value="T6A_TsaE"/>
</dbReference>
<evidence type="ECO:0000313" key="11">
    <source>
        <dbReference type="EMBL" id="VAW36245.1"/>
    </source>
</evidence>
<gene>
    <name evidence="11" type="ORF">MNBD_DELTA04-901</name>
</gene>
<evidence type="ECO:0000256" key="6">
    <source>
        <dbReference type="ARBA" id="ARBA00022723"/>
    </source>
</evidence>
<evidence type="ECO:0000256" key="7">
    <source>
        <dbReference type="ARBA" id="ARBA00022741"/>
    </source>
</evidence>
<evidence type="ECO:0000256" key="3">
    <source>
        <dbReference type="ARBA" id="ARBA00019010"/>
    </source>
</evidence>
<dbReference type="GO" id="GO:0005737">
    <property type="term" value="C:cytoplasm"/>
    <property type="evidence" value="ECO:0007669"/>
    <property type="project" value="UniProtKB-SubCell"/>
</dbReference>
<dbReference type="GO" id="GO:0046872">
    <property type="term" value="F:metal ion binding"/>
    <property type="evidence" value="ECO:0007669"/>
    <property type="project" value="UniProtKB-KW"/>
</dbReference>
<accession>A0A3B0UYA3</accession>
<dbReference type="GO" id="GO:0005524">
    <property type="term" value="F:ATP binding"/>
    <property type="evidence" value="ECO:0007669"/>
    <property type="project" value="UniProtKB-KW"/>
</dbReference>
<comment type="similarity">
    <text evidence="2">Belongs to the TsaE family.</text>
</comment>
<organism evidence="11">
    <name type="scientific">hydrothermal vent metagenome</name>
    <dbReference type="NCBI Taxonomy" id="652676"/>
    <lineage>
        <taxon>unclassified sequences</taxon>
        <taxon>metagenomes</taxon>
        <taxon>ecological metagenomes</taxon>
    </lineage>
</organism>
<evidence type="ECO:0000256" key="8">
    <source>
        <dbReference type="ARBA" id="ARBA00022840"/>
    </source>
</evidence>
<protein>
    <recommendedName>
        <fullName evidence="3">tRNA threonylcarbamoyladenosine biosynthesis protein TsaE</fullName>
    </recommendedName>
    <alternativeName>
        <fullName evidence="10">t(6)A37 threonylcarbamoyladenosine biosynthesis protein TsaE</fullName>
    </alternativeName>
</protein>
<keyword evidence="7" id="KW-0547">Nucleotide-binding</keyword>
<evidence type="ECO:0000256" key="4">
    <source>
        <dbReference type="ARBA" id="ARBA00022490"/>
    </source>
</evidence>
<dbReference type="SUPFAM" id="SSF52540">
    <property type="entry name" value="P-loop containing nucleoside triphosphate hydrolases"/>
    <property type="match status" value="1"/>
</dbReference>
<proteinExistence type="inferred from homology"/>
<keyword evidence="6" id="KW-0479">Metal-binding</keyword>
<keyword evidence="4" id="KW-0963">Cytoplasm</keyword>
<dbReference type="GO" id="GO:0002949">
    <property type="term" value="P:tRNA threonylcarbamoyladenosine modification"/>
    <property type="evidence" value="ECO:0007669"/>
    <property type="project" value="InterPro"/>
</dbReference>
<keyword evidence="9" id="KW-0460">Magnesium</keyword>
<dbReference type="PANTHER" id="PTHR33540:SF2">
    <property type="entry name" value="TRNA THREONYLCARBAMOYLADENOSINE BIOSYNTHESIS PROTEIN TSAE"/>
    <property type="match status" value="1"/>
</dbReference>
<dbReference type="Pfam" id="PF02367">
    <property type="entry name" value="TsaE"/>
    <property type="match status" value="1"/>
</dbReference>
<evidence type="ECO:0000256" key="5">
    <source>
        <dbReference type="ARBA" id="ARBA00022694"/>
    </source>
</evidence>
<dbReference type="AlphaFoldDB" id="A0A3B0UYA3"/>
<dbReference type="PANTHER" id="PTHR33540">
    <property type="entry name" value="TRNA THREONYLCARBAMOYLADENOSINE BIOSYNTHESIS PROTEIN TSAE"/>
    <property type="match status" value="1"/>
</dbReference>
<evidence type="ECO:0000256" key="10">
    <source>
        <dbReference type="ARBA" id="ARBA00032441"/>
    </source>
</evidence>
<dbReference type="EMBL" id="UOEY01000022">
    <property type="protein sequence ID" value="VAW36245.1"/>
    <property type="molecule type" value="Genomic_DNA"/>
</dbReference>
<keyword evidence="8" id="KW-0067">ATP-binding</keyword>
<dbReference type="Gene3D" id="3.40.50.300">
    <property type="entry name" value="P-loop containing nucleotide triphosphate hydrolases"/>
    <property type="match status" value="1"/>
</dbReference>
<evidence type="ECO:0000256" key="1">
    <source>
        <dbReference type="ARBA" id="ARBA00004496"/>
    </source>
</evidence>
<name>A0A3B0UYA3_9ZZZZ</name>
<comment type="subcellular location">
    <subcellularLocation>
        <location evidence="1">Cytoplasm</location>
    </subcellularLocation>
</comment>
<evidence type="ECO:0000256" key="2">
    <source>
        <dbReference type="ARBA" id="ARBA00007599"/>
    </source>
</evidence>
<keyword evidence="5" id="KW-0819">tRNA processing</keyword>
<evidence type="ECO:0000256" key="9">
    <source>
        <dbReference type="ARBA" id="ARBA00022842"/>
    </source>
</evidence>